<dbReference type="Proteomes" id="UP000663829">
    <property type="component" value="Unassembled WGS sequence"/>
</dbReference>
<accession>A0A815FG65</accession>
<dbReference type="EMBL" id="CAJOBA010054694">
    <property type="protein sequence ID" value="CAF4276819.1"/>
    <property type="molecule type" value="Genomic_DNA"/>
</dbReference>
<name>A0A815FG65_9BILA</name>
<evidence type="ECO:0000313" key="4">
    <source>
        <dbReference type="EMBL" id="CAF4276819.1"/>
    </source>
</evidence>
<proteinExistence type="predicted"/>
<evidence type="ECO:0000313" key="2">
    <source>
        <dbReference type="EMBL" id="CAF1487161.1"/>
    </source>
</evidence>
<evidence type="ECO:0000313" key="1">
    <source>
        <dbReference type="EMBL" id="CAF1323017.1"/>
    </source>
</evidence>
<dbReference type="EMBL" id="CAJOBC010048841">
    <property type="protein sequence ID" value="CAF4170680.1"/>
    <property type="molecule type" value="Genomic_DNA"/>
</dbReference>
<evidence type="ECO:0000313" key="3">
    <source>
        <dbReference type="EMBL" id="CAF4170680.1"/>
    </source>
</evidence>
<dbReference type="Proteomes" id="UP000681722">
    <property type="component" value="Unassembled WGS sequence"/>
</dbReference>
<dbReference type="EMBL" id="CAJNOK010032743">
    <property type="protein sequence ID" value="CAF1487161.1"/>
    <property type="molecule type" value="Genomic_DNA"/>
</dbReference>
<keyword evidence="5" id="KW-1185">Reference proteome</keyword>
<reference evidence="1" key="1">
    <citation type="submission" date="2021-02" db="EMBL/GenBank/DDBJ databases">
        <authorList>
            <person name="Nowell W R."/>
        </authorList>
    </citation>
    <scope>NUCLEOTIDE SEQUENCE</scope>
</reference>
<evidence type="ECO:0000313" key="5">
    <source>
        <dbReference type="Proteomes" id="UP000663829"/>
    </source>
</evidence>
<dbReference type="Proteomes" id="UP000682733">
    <property type="component" value="Unassembled WGS sequence"/>
</dbReference>
<dbReference type="EMBL" id="CAJNOQ010013510">
    <property type="protein sequence ID" value="CAF1323017.1"/>
    <property type="molecule type" value="Genomic_DNA"/>
</dbReference>
<dbReference type="OrthoDB" id="5841574at2759"/>
<dbReference type="Proteomes" id="UP000677228">
    <property type="component" value="Unassembled WGS sequence"/>
</dbReference>
<gene>
    <name evidence="1" type="ORF">GPM918_LOCUS29567</name>
    <name evidence="2" type="ORF">OVA965_LOCUS36326</name>
    <name evidence="3" type="ORF">SRO942_LOCUS30153</name>
    <name evidence="4" type="ORF">TMI583_LOCUS37334</name>
</gene>
<comment type="caution">
    <text evidence="1">The sequence shown here is derived from an EMBL/GenBank/DDBJ whole genome shotgun (WGS) entry which is preliminary data.</text>
</comment>
<organism evidence="1 5">
    <name type="scientific">Didymodactylos carnosus</name>
    <dbReference type="NCBI Taxonomy" id="1234261"/>
    <lineage>
        <taxon>Eukaryota</taxon>
        <taxon>Metazoa</taxon>
        <taxon>Spiralia</taxon>
        <taxon>Gnathifera</taxon>
        <taxon>Rotifera</taxon>
        <taxon>Eurotatoria</taxon>
        <taxon>Bdelloidea</taxon>
        <taxon>Philodinida</taxon>
        <taxon>Philodinidae</taxon>
        <taxon>Didymodactylos</taxon>
    </lineage>
</organism>
<dbReference type="AlphaFoldDB" id="A0A815FG65"/>
<protein>
    <submittedName>
        <fullName evidence="1">Uncharacterized protein</fullName>
    </submittedName>
</protein>
<sequence>MQNINITNSTFTMNSFIAASAWNDNLNIYISGLLHGVAVQTTTLILQVFTKTVVTLNWSGIDTMTLTTSGGTRNANISAAGNGEFIAIDNMLVTH</sequence>